<gene>
    <name evidence="4" type="ORF">GCM10011394_01530</name>
</gene>
<dbReference type="InterPro" id="IPR011992">
    <property type="entry name" value="EF-hand-dom_pair"/>
</dbReference>
<dbReference type="EMBL" id="BMME01000001">
    <property type="protein sequence ID" value="GGJ96399.1"/>
    <property type="molecule type" value="Genomic_DNA"/>
</dbReference>
<evidence type="ECO:0000256" key="1">
    <source>
        <dbReference type="SAM" id="MobiDB-lite"/>
    </source>
</evidence>
<evidence type="ECO:0000259" key="3">
    <source>
        <dbReference type="PROSITE" id="PS50222"/>
    </source>
</evidence>
<feature type="region of interest" description="Disordered" evidence="1">
    <location>
        <begin position="113"/>
        <end position="133"/>
    </location>
</feature>
<dbReference type="PROSITE" id="PS50222">
    <property type="entry name" value="EF_HAND_2"/>
    <property type="match status" value="1"/>
</dbReference>
<dbReference type="InterPro" id="IPR002048">
    <property type="entry name" value="EF_hand_dom"/>
</dbReference>
<evidence type="ECO:0000256" key="2">
    <source>
        <dbReference type="SAM" id="SignalP"/>
    </source>
</evidence>
<accession>A0ABQ2E8N6</accession>
<keyword evidence="2" id="KW-0732">Signal</keyword>
<sequence>MPAVIDMDARRPGWKQPGRFAFGLSLLVGAAAAAVSLPATAQVTATGDYLERMDADGDGRVSLAEYLDWMGYAFREMDRDGNGVLTSAELPGGKGGPVTLQQHRARLAERFAKQDTNGDGLLDAKELAAPPQR</sequence>
<proteinExistence type="predicted"/>
<dbReference type="PROSITE" id="PS00018">
    <property type="entry name" value="EF_HAND_1"/>
    <property type="match status" value="2"/>
</dbReference>
<feature type="signal peptide" evidence="2">
    <location>
        <begin position="1"/>
        <end position="41"/>
    </location>
</feature>
<reference evidence="5" key="1">
    <citation type="journal article" date="2019" name="Int. J. Syst. Evol. Microbiol.">
        <title>The Global Catalogue of Microorganisms (GCM) 10K type strain sequencing project: providing services to taxonomists for standard genome sequencing and annotation.</title>
        <authorList>
            <consortium name="The Broad Institute Genomics Platform"/>
            <consortium name="The Broad Institute Genome Sequencing Center for Infectious Disease"/>
            <person name="Wu L."/>
            <person name="Ma J."/>
        </authorList>
    </citation>
    <scope>NUCLEOTIDE SEQUENCE [LARGE SCALE GENOMIC DNA]</scope>
    <source>
        <strain evidence="5">CGMCC 1.8985</strain>
    </source>
</reference>
<protein>
    <recommendedName>
        <fullName evidence="3">EF-hand domain-containing protein</fullName>
    </recommendedName>
</protein>
<evidence type="ECO:0000313" key="5">
    <source>
        <dbReference type="Proteomes" id="UP000599009"/>
    </source>
</evidence>
<feature type="chain" id="PRO_5046377040" description="EF-hand domain-containing protein" evidence="2">
    <location>
        <begin position="42"/>
        <end position="133"/>
    </location>
</feature>
<keyword evidence="5" id="KW-1185">Reference proteome</keyword>
<evidence type="ECO:0000313" key="4">
    <source>
        <dbReference type="EMBL" id="GGJ96399.1"/>
    </source>
</evidence>
<comment type="caution">
    <text evidence="4">The sequence shown here is derived from an EMBL/GenBank/DDBJ whole genome shotgun (WGS) entry which is preliminary data.</text>
</comment>
<dbReference type="Gene3D" id="1.10.238.10">
    <property type="entry name" value="EF-hand"/>
    <property type="match status" value="1"/>
</dbReference>
<dbReference type="Pfam" id="PF13202">
    <property type="entry name" value="EF-hand_5"/>
    <property type="match status" value="3"/>
</dbReference>
<dbReference type="RefSeq" id="WP_229659076.1">
    <property type="nucleotide sequence ID" value="NZ_BMME01000001.1"/>
</dbReference>
<feature type="domain" description="EF-hand" evidence="3">
    <location>
        <begin position="41"/>
        <end position="76"/>
    </location>
</feature>
<name>A0ABQ2E8N6_9GAMM</name>
<dbReference type="InterPro" id="IPR018247">
    <property type="entry name" value="EF_Hand_1_Ca_BS"/>
</dbReference>
<dbReference type="SUPFAM" id="SSF47473">
    <property type="entry name" value="EF-hand"/>
    <property type="match status" value="1"/>
</dbReference>
<dbReference type="Proteomes" id="UP000599009">
    <property type="component" value="Unassembled WGS sequence"/>
</dbReference>
<organism evidence="4 5">
    <name type="scientific">Luteimonas terricola</name>
    <dbReference type="NCBI Taxonomy" id="645597"/>
    <lineage>
        <taxon>Bacteria</taxon>
        <taxon>Pseudomonadati</taxon>
        <taxon>Pseudomonadota</taxon>
        <taxon>Gammaproteobacteria</taxon>
        <taxon>Lysobacterales</taxon>
        <taxon>Lysobacteraceae</taxon>
        <taxon>Luteimonas</taxon>
    </lineage>
</organism>